<sequence>MQTATVALEERLWGEPLYKTGRDPEASVPRGELEAQALDSGLDKPASGHFGSKPQRNSIPSVVTSNLPSLAIIIISPFSININLLLNLHHNPTCVCRPQLHNLRVSPSLDSRFFLLLFTASSLRLLFRVPRCSLFSLTYPHHHPFSALLHCI</sequence>
<gene>
    <name evidence="1" type="ORF">M431DRAFT_175900</name>
</gene>
<name>A0A2T4AT71_TRIHA</name>
<dbReference type="GeneID" id="36621634"/>
<reference evidence="1 2" key="1">
    <citation type="submission" date="2016-07" db="EMBL/GenBank/DDBJ databases">
        <title>Multiple horizontal gene transfer events from other fungi enriched the ability of initially mycotrophic Trichoderma (Ascomycota) to feed on dead plant biomass.</title>
        <authorList>
            <consortium name="DOE Joint Genome Institute"/>
            <person name="Aerts A."/>
            <person name="Atanasova L."/>
            <person name="Chenthamara K."/>
            <person name="Zhang J."/>
            <person name="Grujic M."/>
            <person name="Henrissat B."/>
            <person name="Kuo A."/>
            <person name="Salamov A."/>
            <person name="Lipzen A."/>
            <person name="Labutti K."/>
            <person name="Barry K."/>
            <person name="Miao Y."/>
            <person name="Rahimi M.J."/>
            <person name="Shen Q."/>
            <person name="Grigoriev I.V."/>
            <person name="Kubicek C.P."/>
            <person name="Druzhinina I.S."/>
        </authorList>
    </citation>
    <scope>NUCLEOTIDE SEQUENCE [LARGE SCALE GENOMIC DNA]</scope>
    <source>
        <strain evidence="1 2">CBS 226.95</strain>
    </source>
</reference>
<organism evidence="1 2">
    <name type="scientific">Trichoderma harzianum CBS 226.95</name>
    <dbReference type="NCBI Taxonomy" id="983964"/>
    <lineage>
        <taxon>Eukaryota</taxon>
        <taxon>Fungi</taxon>
        <taxon>Dikarya</taxon>
        <taxon>Ascomycota</taxon>
        <taxon>Pezizomycotina</taxon>
        <taxon>Sordariomycetes</taxon>
        <taxon>Hypocreomycetidae</taxon>
        <taxon>Hypocreales</taxon>
        <taxon>Hypocreaceae</taxon>
        <taxon>Trichoderma</taxon>
    </lineage>
</organism>
<protein>
    <submittedName>
        <fullName evidence="1">Uncharacterized protein</fullName>
    </submittedName>
</protein>
<proteinExistence type="predicted"/>
<dbReference type="RefSeq" id="XP_024779939.1">
    <property type="nucleotide sequence ID" value="XM_024913074.1"/>
</dbReference>
<accession>A0A2T4AT71</accession>
<keyword evidence="2" id="KW-1185">Reference proteome</keyword>
<dbReference type="Proteomes" id="UP000241690">
    <property type="component" value="Unassembled WGS sequence"/>
</dbReference>
<dbReference type="AlphaFoldDB" id="A0A2T4AT71"/>
<evidence type="ECO:0000313" key="2">
    <source>
        <dbReference type="Proteomes" id="UP000241690"/>
    </source>
</evidence>
<dbReference type="EMBL" id="KZ679675">
    <property type="protein sequence ID" value="PTB60262.1"/>
    <property type="molecule type" value="Genomic_DNA"/>
</dbReference>
<evidence type="ECO:0000313" key="1">
    <source>
        <dbReference type="EMBL" id="PTB60262.1"/>
    </source>
</evidence>